<dbReference type="EC" id="2.7.13.3" evidence="2"/>
<dbReference type="Gene3D" id="2.10.70.100">
    <property type="match status" value="1"/>
</dbReference>
<dbReference type="GO" id="GO:0005524">
    <property type="term" value="F:ATP binding"/>
    <property type="evidence" value="ECO:0007669"/>
    <property type="project" value="UniProtKB-KW"/>
</dbReference>
<dbReference type="CDD" id="cd00130">
    <property type="entry name" value="PAS"/>
    <property type="match status" value="3"/>
</dbReference>
<keyword evidence="11" id="KW-0547">Nucleotide-binding</keyword>
<evidence type="ECO:0000313" key="19">
    <source>
        <dbReference type="EMBL" id="GLS71678.1"/>
    </source>
</evidence>
<evidence type="ECO:0000256" key="8">
    <source>
        <dbReference type="ARBA" id="ARBA00022643"/>
    </source>
</evidence>
<comment type="caution">
    <text evidence="19">The sequence shown here is derived from an EMBL/GenBank/DDBJ whole genome shotgun (WGS) entry which is preliminary data.</text>
</comment>
<keyword evidence="9" id="KW-0808">Transferase</keyword>
<keyword evidence="14" id="KW-0157">Chromophore</keyword>
<dbReference type="EMBL" id="BSPL01000018">
    <property type="protein sequence ID" value="GLS71678.1"/>
    <property type="molecule type" value="Genomic_DNA"/>
</dbReference>
<evidence type="ECO:0000256" key="2">
    <source>
        <dbReference type="ARBA" id="ARBA00012438"/>
    </source>
</evidence>
<dbReference type="SMART" id="SM00911">
    <property type="entry name" value="HWE_HK"/>
    <property type="match status" value="1"/>
</dbReference>
<dbReference type="InterPro" id="IPR035965">
    <property type="entry name" value="PAS-like_dom_sf"/>
</dbReference>
<dbReference type="AlphaFoldDB" id="A0AA37TI22"/>
<evidence type="ECO:0000256" key="13">
    <source>
        <dbReference type="ARBA" id="ARBA00022840"/>
    </source>
</evidence>
<dbReference type="Pfam" id="PF08447">
    <property type="entry name" value="PAS_3"/>
    <property type="match status" value="1"/>
</dbReference>
<dbReference type="Gene3D" id="3.30.565.10">
    <property type="entry name" value="Histidine kinase-like ATPase, C-terminal domain"/>
    <property type="match status" value="1"/>
</dbReference>
<keyword evidence="4" id="KW-0600">Photoreceptor protein</keyword>
<dbReference type="InterPro" id="IPR013656">
    <property type="entry name" value="PAS_4"/>
</dbReference>
<name>A0AA37TI22_9HYPH</name>
<reference evidence="20" key="1">
    <citation type="journal article" date="2019" name="Int. J. Syst. Evol. Microbiol.">
        <title>The Global Catalogue of Microorganisms (GCM) 10K type strain sequencing project: providing services to taxonomists for standard genome sequencing and annotation.</title>
        <authorList>
            <consortium name="The Broad Institute Genomics Platform"/>
            <consortium name="The Broad Institute Genome Sequencing Center for Infectious Disease"/>
            <person name="Wu L."/>
            <person name="Ma J."/>
        </authorList>
    </citation>
    <scope>NUCLEOTIDE SEQUENCE [LARGE SCALE GENOMIC DNA]</scope>
    <source>
        <strain evidence="20">NBRC 103632</strain>
    </source>
</reference>
<keyword evidence="5" id="KW-0597">Phosphoprotein</keyword>
<feature type="domain" description="PAC" evidence="18">
    <location>
        <begin position="383"/>
        <end position="436"/>
    </location>
</feature>
<dbReference type="Gene3D" id="3.30.450.20">
    <property type="entry name" value="PAS domain"/>
    <property type="match status" value="3"/>
</dbReference>
<evidence type="ECO:0000256" key="1">
    <source>
        <dbReference type="ARBA" id="ARBA00000085"/>
    </source>
</evidence>
<dbReference type="GO" id="GO:0004673">
    <property type="term" value="F:protein histidine kinase activity"/>
    <property type="evidence" value="ECO:0007669"/>
    <property type="project" value="UniProtKB-EC"/>
</dbReference>
<dbReference type="InterPro" id="IPR000700">
    <property type="entry name" value="PAS-assoc_C"/>
</dbReference>
<organism evidence="19 20">
    <name type="scientific">Methylobacterium tardum</name>
    <dbReference type="NCBI Taxonomy" id="374432"/>
    <lineage>
        <taxon>Bacteria</taxon>
        <taxon>Pseudomonadati</taxon>
        <taxon>Pseudomonadota</taxon>
        <taxon>Alphaproteobacteria</taxon>
        <taxon>Hyphomicrobiales</taxon>
        <taxon>Methylobacteriaceae</taxon>
        <taxon>Methylobacterium</taxon>
    </lineage>
</organism>
<comment type="catalytic activity">
    <reaction evidence="1">
        <text>ATP + protein L-histidine = ADP + protein N-phospho-L-histidine.</text>
        <dbReference type="EC" id="2.7.13.3"/>
    </reaction>
</comment>
<feature type="domain" description="PAC" evidence="18">
    <location>
        <begin position="256"/>
        <end position="309"/>
    </location>
</feature>
<evidence type="ECO:0000256" key="9">
    <source>
        <dbReference type="ARBA" id="ARBA00022679"/>
    </source>
</evidence>
<keyword evidence="13" id="KW-0067">ATP-binding</keyword>
<dbReference type="Pfam" id="PF08448">
    <property type="entry name" value="PAS_4"/>
    <property type="match status" value="1"/>
</dbReference>
<dbReference type="SUPFAM" id="SSF55785">
    <property type="entry name" value="PYP-like sensor domain (PAS domain)"/>
    <property type="match status" value="3"/>
</dbReference>
<evidence type="ECO:0000256" key="5">
    <source>
        <dbReference type="ARBA" id="ARBA00022553"/>
    </source>
</evidence>
<dbReference type="PANTHER" id="PTHR41523:SF7">
    <property type="entry name" value="HISTIDINE KINASE"/>
    <property type="match status" value="1"/>
</dbReference>
<dbReference type="PANTHER" id="PTHR41523">
    <property type="entry name" value="TWO-COMPONENT SYSTEM SENSOR PROTEIN"/>
    <property type="match status" value="1"/>
</dbReference>
<dbReference type="InterPro" id="IPR011102">
    <property type="entry name" value="Sig_transdc_His_kinase_HWE"/>
</dbReference>
<evidence type="ECO:0000256" key="11">
    <source>
        <dbReference type="ARBA" id="ARBA00022741"/>
    </source>
</evidence>
<dbReference type="RefSeq" id="WP_238198814.1">
    <property type="nucleotide sequence ID" value="NZ_BPQZ01000027.1"/>
</dbReference>
<dbReference type="PROSITE" id="PS50113">
    <property type="entry name" value="PAC"/>
    <property type="match status" value="2"/>
</dbReference>
<evidence type="ECO:0000259" key="17">
    <source>
        <dbReference type="PROSITE" id="PS50112"/>
    </source>
</evidence>
<dbReference type="InterPro" id="IPR003018">
    <property type="entry name" value="GAF"/>
</dbReference>
<dbReference type="Proteomes" id="UP001157440">
    <property type="component" value="Unassembled WGS sequence"/>
</dbReference>
<keyword evidence="7" id="KW-0285">Flavoprotein</keyword>
<dbReference type="NCBIfam" id="TIGR00229">
    <property type="entry name" value="sensory_box"/>
    <property type="match status" value="1"/>
</dbReference>
<accession>A0AA37TI22</accession>
<sequence length="924" mass="102685">MIDRISIPPMIEDPGRLAALDSFASLDPATEQGFEDILHLATQLCAVPVALVSLVDRDRQWFKARVGFPTCETDLDRSVCKFVLDEPDILVIADLTADPRTRANPLVTGEPHIRFYAGAPLRTASGQVLGSLCVIDTEPRPEGLTGAQAEALRRLARQTMAQMELRRAVSEKDAALVSLQSREEHYRAIFESATDYAIIVMNLEGKVTKWNAGATRILGWSPDDICGKPADVFFTDEDRADGIPAREMHSALTEGRGIDERWHQRKNGERFWANGEMQALRTDDGSPIGFVKILRDRTEQRLSAERLREVDRRLAQAQEVGGVGLFSVGIADGVLHPTPEFCRLYGLPEQESYPSTAFEQLVIPEDAHLVSTAASRLSGEAPRDVEYRIRRADTGALRWIARKGELEFNGADQPTRFSGIARDVTEQRTVRDALAEGERYWRGLFEQLQEGFILGRVIRDARGHITDWRYEEVNRAWGELVGLPAQDAAGRTIRELFPGIEDAWVQEFAQVVETGRSVTFTRQVGNLNRWYEGRAHKLTDETFVVLFLEVTERVLAERAKHAADQRRATLLDLGDRLRDLDTVSEMTRSAAEIVGRALNVSRAGFGRLDLSSKSITIEQDWTSGTPISIAGQHHLEDYVTLRGELDWGEPLVIDDVETDPRTTAGSERLRAIDVGTLVNMPVRERGRSVALFFVHDRQARRWTTDEVEFLRAVADRVELSVARVRAEEQQRLLNHELSHRMKNLLAMVQSIATQTMRGATDVGTAKEVLAGRLIALGKAHDLLLGGALTSTQMEAVVRTALQVHEDKAGRFRISGPPLEISAGRALSLALMLHELATNAAKYGALSTENGHVDLHWEILTDREPSMLRLSWIELGGPPVLPPTRKGFGSRFIERGLASQVGGDLALDYRPSGVTCIVTAPLTAF</sequence>
<evidence type="ECO:0000256" key="10">
    <source>
        <dbReference type="ARBA" id="ARBA00022737"/>
    </source>
</evidence>
<dbReference type="SMART" id="SM00091">
    <property type="entry name" value="PAS"/>
    <property type="match status" value="3"/>
</dbReference>
<dbReference type="GO" id="GO:0009881">
    <property type="term" value="F:photoreceptor activity"/>
    <property type="evidence" value="ECO:0007669"/>
    <property type="project" value="UniProtKB-KW"/>
</dbReference>
<keyword evidence="12" id="KW-0418">Kinase</keyword>
<protein>
    <recommendedName>
        <fullName evidence="3">Blue-light-activated histidine kinase</fullName>
        <ecNumber evidence="2">2.7.13.3</ecNumber>
    </recommendedName>
</protein>
<dbReference type="SMART" id="SM00086">
    <property type="entry name" value="PAC"/>
    <property type="match status" value="2"/>
</dbReference>
<keyword evidence="6" id="KW-0716">Sensory transduction</keyword>
<dbReference type="SMART" id="SM00065">
    <property type="entry name" value="GAF"/>
    <property type="match status" value="2"/>
</dbReference>
<dbReference type="Pfam" id="PF07536">
    <property type="entry name" value="HWE_HK"/>
    <property type="match status" value="1"/>
</dbReference>
<gene>
    <name evidence="19" type="ORF">GCM10007890_36910</name>
</gene>
<keyword evidence="15" id="KW-0843">Virulence</keyword>
<proteinExistence type="predicted"/>
<evidence type="ECO:0000256" key="16">
    <source>
        <dbReference type="ARBA" id="ARBA00023170"/>
    </source>
</evidence>
<dbReference type="InterPro" id="IPR036890">
    <property type="entry name" value="HATPase_C_sf"/>
</dbReference>
<evidence type="ECO:0000256" key="6">
    <source>
        <dbReference type="ARBA" id="ARBA00022606"/>
    </source>
</evidence>
<evidence type="ECO:0000256" key="3">
    <source>
        <dbReference type="ARBA" id="ARBA00021740"/>
    </source>
</evidence>
<evidence type="ECO:0000313" key="20">
    <source>
        <dbReference type="Proteomes" id="UP001157440"/>
    </source>
</evidence>
<evidence type="ECO:0000259" key="18">
    <source>
        <dbReference type="PROSITE" id="PS50113"/>
    </source>
</evidence>
<dbReference type="InterPro" id="IPR013655">
    <property type="entry name" value="PAS_fold_3"/>
</dbReference>
<dbReference type="InterPro" id="IPR001610">
    <property type="entry name" value="PAC"/>
</dbReference>
<keyword evidence="10" id="KW-0677">Repeat</keyword>
<dbReference type="InterPro" id="IPR000014">
    <property type="entry name" value="PAS"/>
</dbReference>
<dbReference type="SUPFAM" id="SSF55781">
    <property type="entry name" value="GAF domain-like"/>
    <property type="match status" value="2"/>
</dbReference>
<evidence type="ECO:0000256" key="14">
    <source>
        <dbReference type="ARBA" id="ARBA00022991"/>
    </source>
</evidence>
<dbReference type="PROSITE" id="PS50112">
    <property type="entry name" value="PAS"/>
    <property type="match status" value="1"/>
</dbReference>
<dbReference type="Pfam" id="PF01590">
    <property type="entry name" value="GAF"/>
    <property type="match status" value="2"/>
</dbReference>
<dbReference type="InterPro" id="IPR029016">
    <property type="entry name" value="GAF-like_dom_sf"/>
</dbReference>
<evidence type="ECO:0000256" key="15">
    <source>
        <dbReference type="ARBA" id="ARBA00023026"/>
    </source>
</evidence>
<evidence type="ECO:0000256" key="12">
    <source>
        <dbReference type="ARBA" id="ARBA00022777"/>
    </source>
</evidence>
<dbReference type="Gene3D" id="3.30.450.40">
    <property type="match status" value="2"/>
</dbReference>
<feature type="domain" description="PAS" evidence="17">
    <location>
        <begin position="182"/>
        <end position="255"/>
    </location>
</feature>
<keyword evidence="8" id="KW-0288">FMN</keyword>
<keyword evidence="20" id="KW-1185">Reference proteome</keyword>
<keyword evidence="16" id="KW-0675">Receptor</keyword>
<evidence type="ECO:0000256" key="7">
    <source>
        <dbReference type="ARBA" id="ARBA00022630"/>
    </source>
</evidence>
<evidence type="ECO:0000256" key="4">
    <source>
        <dbReference type="ARBA" id="ARBA00022543"/>
    </source>
</evidence>
<dbReference type="Pfam" id="PF13426">
    <property type="entry name" value="PAS_9"/>
    <property type="match status" value="1"/>
</dbReference>